<dbReference type="Proteomes" id="UP001433508">
    <property type="component" value="Unassembled WGS sequence"/>
</dbReference>
<evidence type="ECO:0000313" key="1">
    <source>
        <dbReference type="EMBL" id="KAK9239750.1"/>
    </source>
</evidence>
<protein>
    <submittedName>
        <fullName evidence="1">Uncharacterized protein</fullName>
    </submittedName>
</protein>
<sequence>MAEPEPWSSSASPASAAANSFRHGLLSVLTLPHRRLRRTMRAFLLILILLIVIVPLGGHYSGLSSGMDTMLKTAAPATDDPESAIKNQERANFQAQFNRTRELAGHPSPLSLLRYCSNPNYKTSNANYLVSAVLDEGTIARMDFGHSSNGPRYNPNILPFPKSYKHPYIGFARQSPQKGLYHHEIVWCEMDWADTPAIGRKTLACVGKETKVDLAEWGTPAGLCKKVSYLALKQGLADPRILFSPWGEPLMIVGTNGQSNCMNQFVIDLRVVVPGLNWKMKLQGVPIRFKQLTELPRPQYNEIEKNWFLMWDEINVGYVQHEIEDRSVSLLFGARSKQVNIASPGIPECISSLKKKLDGVEHLNEIHQATNSLRVTLCDFPCIPTIHNTVIIELMHMKYKNHFEIFYRRYAIIMNATAPFNIIGRTGNLMYAGTDEKSMLYTVSITWDHEHYRAHEDWNEFTHGGQWYLDEINGTEKTVEIDTPKMLQKRATPSPTPDQSSDSVAVSTTESSTQSPTAAAAPSASNQPAAAENEKKELPQNPLVNKYYHGWLNDMMMISIGFNDQDSAILHVPARDLLECMHICT</sequence>
<reference evidence="2" key="1">
    <citation type="journal article" date="2024" name="Front. Bioeng. Biotechnol.">
        <title>Genome-scale model development and genomic sequencing of the oleaginous clade Lipomyces.</title>
        <authorList>
            <person name="Czajka J.J."/>
            <person name="Han Y."/>
            <person name="Kim J."/>
            <person name="Mondo S.J."/>
            <person name="Hofstad B.A."/>
            <person name="Robles A."/>
            <person name="Haridas S."/>
            <person name="Riley R."/>
            <person name="LaButti K."/>
            <person name="Pangilinan J."/>
            <person name="Andreopoulos W."/>
            <person name="Lipzen A."/>
            <person name="Yan J."/>
            <person name="Wang M."/>
            <person name="Ng V."/>
            <person name="Grigoriev I.V."/>
            <person name="Spatafora J.W."/>
            <person name="Magnuson J.K."/>
            <person name="Baker S.E."/>
            <person name="Pomraning K.R."/>
        </authorList>
    </citation>
    <scope>NUCLEOTIDE SEQUENCE [LARGE SCALE GENOMIC DNA]</scope>
    <source>
        <strain evidence="2">CBS 7786</strain>
    </source>
</reference>
<comment type="caution">
    <text evidence="1">The sequence shown here is derived from an EMBL/GenBank/DDBJ whole genome shotgun (WGS) entry which is preliminary data.</text>
</comment>
<organism evidence="1 2">
    <name type="scientific">Lipomyces kononenkoae</name>
    <name type="common">Yeast</name>
    <dbReference type="NCBI Taxonomy" id="34357"/>
    <lineage>
        <taxon>Eukaryota</taxon>
        <taxon>Fungi</taxon>
        <taxon>Dikarya</taxon>
        <taxon>Ascomycota</taxon>
        <taxon>Saccharomycotina</taxon>
        <taxon>Lipomycetes</taxon>
        <taxon>Lipomycetales</taxon>
        <taxon>Lipomycetaceae</taxon>
        <taxon>Lipomyces</taxon>
    </lineage>
</organism>
<gene>
    <name evidence="1" type="ORF">V1525DRAFT_16897</name>
</gene>
<keyword evidence="2" id="KW-1185">Reference proteome</keyword>
<name>A0ACC3T859_LIPKO</name>
<accession>A0ACC3T859</accession>
<proteinExistence type="predicted"/>
<evidence type="ECO:0000313" key="2">
    <source>
        <dbReference type="Proteomes" id="UP001433508"/>
    </source>
</evidence>
<dbReference type="EMBL" id="MU971344">
    <property type="protein sequence ID" value="KAK9239750.1"/>
    <property type="molecule type" value="Genomic_DNA"/>
</dbReference>